<feature type="signal peptide" evidence="1">
    <location>
        <begin position="1"/>
        <end position="19"/>
    </location>
</feature>
<accession>A0AAV9XW43</accession>
<keyword evidence="3" id="KW-1185">Reference proteome</keyword>
<keyword evidence="1" id="KW-0732">Signal</keyword>
<evidence type="ECO:0000313" key="2">
    <source>
        <dbReference type="EMBL" id="KAK6587765.1"/>
    </source>
</evidence>
<evidence type="ECO:0000313" key="3">
    <source>
        <dbReference type="Proteomes" id="UP001311799"/>
    </source>
</evidence>
<dbReference type="Proteomes" id="UP001311799">
    <property type="component" value="Unassembled WGS sequence"/>
</dbReference>
<sequence>MILSVIVWFLLKIIWIIEGYQIHDAKLGTNFSEQDLLAALCWTLPFKFIKCDIEFEQNVMDQLKFEPIPRHKVSTTDIISYNIRLEQQTNGFTTSAVMTIRDVYGVIVSNQAGNPVNPIPHQLKSKSTALFGVPHKAKNIKPSVSCALNYSRESDLYYISPGKSEHRSISRSIPENITLKSITEKTKIREMFYMTLLSNQQFPIKPTASYGAGTEFLIPPIVCFGTDEQQNQQYHEKKSYLGGALIYQRVTGPNLRDVIKFFKSTAMMNWLTSSASSEFDYKSRMYLRLEAQYALSHSILSAILTLQHHSIAGRLLHCDLSPKSIHIDRILWSWSSRRVEENLNALSQMSPGNVKFTNFGYLRSTIETDIETLRCHQTENDLSRVRQLIRSIFSEQSTRTDFPESGSISSGMLTISTGFKKWWNDLSNKVSEPSKSDLDSQELLEVESILRVVNSEPTVTDNLEKSSNFNGIVSGIISIHSAISKAFRRLIDQGYTRGRKRVLTAWSIKDLEPEAIPPVNENVRRILSGRGISNLGSDSADVDNLSASPNLDIELSAESFGLN</sequence>
<reference evidence="2 3" key="1">
    <citation type="submission" date="2023-10" db="EMBL/GenBank/DDBJ databases">
        <title>Comparative genomics analysis reveals potential genetic determinants of host preference in Cryptosporidium xiaoi.</title>
        <authorList>
            <person name="Xiao L."/>
            <person name="Li J."/>
        </authorList>
    </citation>
    <scope>NUCLEOTIDE SEQUENCE [LARGE SCALE GENOMIC DNA]</scope>
    <source>
        <strain evidence="2 3">52996</strain>
    </source>
</reference>
<comment type="caution">
    <text evidence="2">The sequence shown here is derived from an EMBL/GenBank/DDBJ whole genome shotgun (WGS) entry which is preliminary data.</text>
</comment>
<proteinExistence type="predicted"/>
<evidence type="ECO:0008006" key="4">
    <source>
        <dbReference type="Google" id="ProtNLM"/>
    </source>
</evidence>
<dbReference type="AlphaFoldDB" id="A0AAV9XW43"/>
<name>A0AAV9XW43_9CRYT</name>
<gene>
    <name evidence="2" type="ORF">RS030_81167</name>
</gene>
<evidence type="ECO:0000256" key="1">
    <source>
        <dbReference type="SAM" id="SignalP"/>
    </source>
</evidence>
<feature type="chain" id="PRO_5043395980" description="Protein kinase domain-containing protein" evidence="1">
    <location>
        <begin position="20"/>
        <end position="563"/>
    </location>
</feature>
<dbReference type="EMBL" id="JAWDEY010000036">
    <property type="protein sequence ID" value="KAK6587765.1"/>
    <property type="molecule type" value="Genomic_DNA"/>
</dbReference>
<organism evidence="2 3">
    <name type="scientific">Cryptosporidium xiaoi</name>
    <dbReference type="NCBI Taxonomy" id="659607"/>
    <lineage>
        <taxon>Eukaryota</taxon>
        <taxon>Sar</taxon>
        <taxon>Alveolata</taxon>
        <taxon>Apicomplexa</taxon>
        <taxon>Conoidasida</taxon>
        <taxon>Coccidia</taxon>
        <taxon>Eucoccidiorida</taxon>
        <taxon>Eimeriorina</taxon>
        <taxon>Cryptosporidiidae</taxon>
        <taxon>Cryptosporidium</taxon>
    </lineage>
</organism>
<protein>
    <recommendedName>
        <fullName evidence="4">Protein kinase domain-containing protein</fullName>
    </recommendedName>
</protein>